<organism evidence="2 3">
    <name type="scientific">Actinorugispora endophytica</name>
    <dbReference type="NCBI Taxonomy" id="1605990"/>
    <lineage>
        <taxon>Bacteria</taxon>
        <taxon>Bacillati</taxon>
        <taxon>Actinomycetota</taxon>
        <taxon>Actinomycetes</taxon>
        <taxon>Streptosporangiales</taxon>
        <taxon>Nocardiopsidaceae</taxon>
        <taxon>Actinorugispora</taxon>
    </lineage>
</organism>
<dbReference type="RefSeq" id="WP_394345471.1">
    <property type="nucleotide sequence ID" value="NZ_SNYN01000001.1"/>
</dbReference>
<proteinExistence type="predicted"/>
<dbReference type="Proteomes" id="UP000295281">
    <property type="component" value="Unassembled WGS sequence"/>
</dbReference>
<keyword evidence="3" id="KW-1185">Reference proteome</keyword>
<dbReference type="EMBL" id="SNYN01000001">
    <property type="protein sequence ID" value="TDQ54756.1"/>
    <property type="molecule type" value="Genomic_DNA"/>
</dbReference>
<name>A0A4R6V6P4_9ACTN</name>
<feature type="region of interest" description="Disordered" evidence="1">
    <location>
        <begin position="99"/>
        <end position="160"/>
    </location>
</feature>
<protein>
    <recommendedName>
        <fullName evidence="4">DivIVA domain-containing protein</fullName>
    </recommendedName>
</protein>
<evidence type="ECO:0000256" key="1">
    <source>
        <dbReference type="SAM" id="MobiDB-lite"/>
    </source>
</evidence>
<evidence type="ECO:0008006" key="4">
    <source>
        <dbReference type="Google" id="ProtNLM"/>
    </source>
</evidence>
<accession>A0A4R6V6P4</accession>
<comment type="caution">
    <text evidence="2">The sequence shown here is derived from an EMBL/GenBank/DDBJ whole genome shotgun (WGS) entry which is preliminary data.</text>
</comment>
<gene>
    <name evidence="2" type="ORF">EV190_10172</name>
</gene>
<reference evidence="2 3" key="1">
    <citation type="submission" date="2019-03" db="EMBL/GenBank/DDBJ databases">
        <title>Genomic Encyclopedia of Type Strains, Phase IV (KMG-IV): sequencing the most valuable type-strain genomes for metagenomic binning, comparative biology and taxonomic classification.</title>
        <authorList>
            <person name="Goeker M."/>
        </authorList>
    </citation>
    <scope>NUCLEOTIDE SEQUENCE [LARGE SCALE GENOMIC DNA]</scope>
    <source>
        <strain evidence="2 3">DSM 46770</strain>
    </source>
</reference>
<feature type="compositionally biased region" description="Basic and acidic residues" evidence="1">
    <location>
        <begin position="143"/>
        <end position="160"/>
    </location>
</feature>
<dbReference type="AlphaFoldDB" id="A0A4R6V6P4"/>
<evidence type="ECO:0000313" key="3">
    <source>
        <dbReference type="Proteomes" id="UP000295281"/>
    </source>
</evidence>
<evidence type="ECO:0000313" key="2">
    <source>
        <dbReference type="EMBL" id="TDQ54756.1"/>
    </source>
</evidence>
<sequence length="160" mass="16730">MIAILILTALAAFAVLVVVAVVVMGHGGQLARFEADHPPLDLPADRPVTGHDVARVRLPLALWGYHVRAVDELLARVAAAVNERDAHIAQLEARLAEHGASAPAPRVWYPRPSGGSSPAGPREKGPSAADDPEAEPPVPAWAGRRDDHGGGDAAEHGGRE</sequence>